<dbReference type="AlphaFoldDB" id="A0ABD1PYF4"/>
<evidence type="ECO:0000313" key="2">
    <source>
        <dbReference type="Proteomes" id="UP001604277"/>
    </source>
</evidence>
<reference evidence="2" key="1">
    <citation type="submission" date="2024-07" db="EMBL/GenBank/DDBJ databases">
        <title>Two chromosome-level genome assemblies of Korean endemic species Abeliophyllum distichum and Forsythia ovata (Oleaceae).</title>
        <authorList>
            <person name="Jang H."/>
        </authorList>
    </citation>
    <scope>NUCLEOTIDE SEQUENCE [LARGE SCALE GENOMIC DNA]</scope>
</reference>
<dbReference type="EMBL" id="JBFOLJ010000016">
    <property type="protein sequence ID" value="KAL2468960.1"/>
    <property type="molecule type" value="Genomic_DNA"/>
</dbReference>
<keyword evidence="2" id="KW-1185">Reference proteome</keyword>
<name>A0ABD1PYF4_9LAMI</name>
<dbReference type="Proteomes" id="UP001604277">
    <property type="component" value="Unassembled WGS sequence"/>
</dbReference>
<proteinExistence type="predicted"/>
<comment type="caution">
    <text evidence="1">The sequence shown here is derived from an EMBL/GenBank/DDBJ whole genome shotgun (WGS) entry which is preliminary data.</text>
</comment>
<accession>A0ABD1PYF4</accession>
<gene>
    <name evidence="1" type="ORF">Fot_50536</name>
</gene>
<protein>
    <submittedName>
        <fullName evidence="1">Homeobox-DDT domain protein RLT1-like</fullName>
    </submittedName>
</protein>
<sequence>MSDILKQFVLSAGFGAQLKKKSLKKGCMNDNDEIKCWEDIASTIQNSSEAEKVVAIGGLLIQMRHLMHFLHLWILVGTRYSFALQKIGVSFKECVQRNKLLSNMLDQGGKRSGNEAIEVNLRIACSANVDKFEPSPSFKKTEKRL</sequence>
<organism evidence="1 2">
    <name type="scientific">Forsythia ovata</name>
    <dbReference type="NCBI Taxonomy" id="205694"/>
    <lineage>
        <taxon>Eukaryota</taxon>
        <taxon>Viridiplantae</taxon>
        <taxon>Streptophyta</taxon>
        <taxon>Embryophyta</taxon>
        <taxon>Tracheophyta</taxon>
        <taxon>Spermatophyta</taxon>
        <taxon>Magnoliopsida</taxon>
        <taxon>eudicotyledons</taxon>
        <taxon>Gunneridae</taxon>
        <taxon>Pentapetalae</taxon>
        <taxon>asterids</taxon>
        <taxon>lamiids</taxon>
        <taxon>Lamiales</taxon>
        <taxon>Oleaceae</taxon>
        <taxon>Forsythieae</taxon>
        <taxon>Forsythia</taxon>
    </lineage>
</organism>
<evidence type="ECO:0000313" key="1">
    <source>
        <dbReference type="EMBL" id="KAL2468960.1"/>
    </source>
</evidence>